<sequence length="211" mass="23154">MNQALGYFTKRVIAGLLVIIPIYLAILVLLKGMKSLGQLVRPFTKLLPEWLPAEQLLSLILVLVICFLIGVALRTRLGEIARKRVETGVFERIPGYGLFRSLTQQIAGDSRQTVWKPALVEIEDALVPAFIIEVFDDGRYTIFVPSVPTPLAGAIYILEPSRVHPLDVSFTDTFKVISKWGAGAKDLVAAMEKAENRGAPGVAVNKMDAVP</sequence>
<organism evidence="1 2">
    <name type="scientific">Pseudomonas neuropathica</name>
    <dbReference type="NCBI Taxonomy" id="2730425"/>
    <lineage>
        <taxon>Bacteria</taxon>
        <taxon>Pseudomonadati</taxon>
        <taxon>Pseudomonadota</taxon>
        <taxon>Gammaproteobacteria</taxon>
        <taxon>Pseudomonadales</taxon>
        <taxon>Pseudomonadaceae</taxon>
        <taxon>Pseudomonas</taxon>
    </lineage>
</organism>
<proteinExistence type="predicted"/>
<evidence type="ECO:0000313" key="1">
    <source>
        <dbReference type="EMBL" id="MFK9083463.1"/>
    </source>
</evidence>
<comment type="caution">
    <text evidence="1">The sequence shown here is derived from an EMBL/GenBank/DDBJ whole genome shotgun (WGS) entry which is preliminary data.</text>
</comment>
<reference evidence="1" key="1">
    <citation type="submission" date="2024-11" db="EMBL/GenBank/DDBJ databases">
        <authorList>
            <person name="Lucas J.A."/>
        </authorList>
    </citation>
    <scope>NUCLEOTIDE SEQUENCE</scope>
    <source>
        <strain evidence="1">Z 8.8</strain>
    </source>
</reference>
<gene>
    <name evidence="1" type="ORF">ACJEBM_22635</name>
</gene>
<evidence type="ECO:0000313" key="2">
    <source>
        <dbReference type="Proteomes" id="UP001622950"/>
    </source>
</evidence>
<keyword evidence="2" id="KW-1185">Reference proteome</keyword>
<dbReference type="Proteomes" id="UP001622950">
    <property type="component" value="Unassembled WGS sequence"/>
</dbReference>
<protein>
    <submittedName>
        <fullName evidence="1">DUF502 domain-containing protein</fullName>
    </submittedName>
</protein>
<name>A0ACC7N0D7_9PSED</name>
<dbReference type="EMBL" id="JBJHQE010000051">
    <property type="protein sequence ID" value="MFK9083463.1"/>
    <property type="molecule type" value="Genomic_DNA"/>
</dbReference>
<accession>A0ACC7N0D7</accession>